<proteinExistence type="predicted"/>
<evidence type="ECO:0000313" key="1">
    <source>
        <dbReference type="EMBL" id="OAQ83443.1"/>
    </source>
</evidence>
<name>A0A179H1Q5_PURLI</name>
<dbReference type="Proteomes" id="UP000078240">
    <property type="component" value="Unassembled WGS sequence"/>
</dbReference>
<dbReference type="EMBL" id="LSBH01000002">
    <property type="protein sequence ID" value="OAQ83443.1"/>
    <property type="molecule type" value="Genomic_DNA"/>
</dbReference>
<reference evidence="1 2" key="1">
    <citation type="submission" date="2016-01" db="EMBL/GenBank/DDBJ databases">
        <title>Biosynthesis of antibiotic leucinostatins and their inhibition on Phytophthora in bio-control Purpureocillium lilacinum.</title>
        <authorList>
            <person name="Wang G."/>
            <person name="Liu Z."/>
            <person name="Lin R."/>
            <person name="Li E."/>
            <person name="Mao Z."/>
            <person name="Ling J."/>
            <person name="Yin W."/>
            <person name="Xie B."/>
        </authorList>
    </citation>
    <scope>NUCLEOTIDE SEQUENCE [LARGE SCALE GENOMIC DNA]</scope>
    <source>
        <strain evidence="1">PLBJ-1</strain>
    </source>
</reference>
<protein>
    <submittedName>
        <fullName evidence="1">Uncharacterized protein</fullName>
    </submittedName>
</protein>
<accession>A0A179H1Q5</accession>
<dbReference type="AlphaFoldDB" id="A0A179H1Q5"/>
<evidence type="ECO:0000313" key="2">
    <source>
        <dbReference type="Proteomes" id="UP000078240"/>
    </source>
</evidence>
<sequence length="101" mass="10689">MDEVSLARVDLERKRRGGSETRGPYLAMAWHAGQLESMDVSGGFQTCSFAGRGVCGVVSNSGSGIWGLVCGRLSTDGDADNGGARACPWTRLRLRALADNI</sequence>
<gene>
    <name evidence="1" type="ORF">VFPBJ_02211</name>
</gene>
<comment type="caution">
    <text evidence="1">The sequence shown here is derived from an EMBL/GenBank/DDBJ whole genome shotgun (WGS) entry which is preliminary data.</text>
</comment>
<organism evidence="1 2">
    <name type="scientific">Purpureocillium lilacinum</name>
    <name type="common">Paecilomyces lilacinus</name>
    <dbReference type="NCBI Taxonomy" id="33203"/>
    <lineage>
        <taxon>Eukaryota</taxon>
        <taxon>Fungi</taxon>
        <taxon>Dikarya</taxon>
        <taxon>Ascomycota</taxon>
        <taxon>Pezizomycotina</taxon>
        <taxon>Sordariomycetes</taxon>
        <taxon>Hypocreomycetidae</taxon>
        <taxon>Hypocreales</taxon>
        <taxon>Ophiocordycipitaceae</taxon>
        <taxon>Purpureocillium</taxon>
    </lineage>
</organism>